<feature type="domain" description="RNA polymerase sigma-70 region 2" evidence="9">
    <location>
        <begin position="614"/>
        <end position="671"/>
    </location>
</feature>
<dbReference type="Pfam" id="PF04539">
    <property type="entry name" value="Sigma70_r3"/>
    <property type="match status" value="1"/>
</dbReference>
<comment type="caution">
    <text evidence="11">The sequence shown here is derived from an EMBL/GenBank/DDBJ whole genome shotgun (WGS) entry which is preliminary data.</text>
</comment>
<comment type="similarity">
    <text evidence="1">Belongs to the sigma-70 factor family.</text>
</comment>
<dbReference type="InterPro" id="IPR005344">
    <property type="entry name" value="TMEM33/Pom33"/>
</dbReference>
<proteinExistence type="inferred from homology"/>
<feature type="domain" description="RNA polymerase sigma-70 region 3" evidence="8">
    <location>
        <begin position="688"/>
        <end position="762"/>
    </location>
</feature>
<dbReference type="SUPFAM" id="SSF88946">
    <property type="entry name" value="Sigma2 domain of RNA polymerase sigma factors"/>
    <property type="match status" value="1"/>
</dbReference>
<dbReference type="InterPro" id="IPR013325">
    <property type="entry name" value="RNA_pol_sigma_r2"/>
</dbReference>
<dbReference type="EMBL" id="RWGY01000366">
    <property type="protein sequence ID" value="TVU01925.1"/>
    <property type="molecule type" value="Genomic_DNA"/>
</dbReference>
<evidence type="ECO:0000256" key="2">
    <source>
        <dbReference type="ARBA" id="ARBA00023015"/>
    </source>
</evidence>
<evidence type="ECO:0000259" key="10">
    <source>
        <dbReference type="Pfam" id="PF04545"/>
    </source>
</evidence>
<evidence type="ECO:0000256" key="5">
    <source>
        <dbReference type="ARBA" id="ARBA00023163"/>
    </source>
</evidence>
<keyword evidence="7" id="KW-0812">Transmembrane</keyword>
<dbReference type="CDD" id="cd06171">
    <property type="entry name" value="Sigma70_r4"/>
    <property type="match status" value="1"/>
</dbReference>
<accession>A0A5J9SSI2</accession>
<sequence>MASGSDAEQEQKRAAAAAYDYDGDARWADYWSNVLVPPNLASRPDVIDHFKRKSGVVSRVLQLLEISEDRDLVVEPMSSTGSTQPSRPDVRSSSSTSSDNVRARSSGSSSRTATPQPPPAQTGSAATPLQFDARTIHFSINAWVLVVAGLGMLPILPKHLADRACKLSLLGTAFSSGYSLYSIYGRCLLATSNVHFVTVAALPVFCWALDHVARFLRRNFARSSFYRKYLEEPCLWVETNNTTLSLLSSNAEIALGFLLIISLFSWRRSIIQTFMYWQVLKLMYHAPVTASYHQSAWAKIGRIVNPYIHRYAPFLQTLISAIQRWWFRPCASRCSSSSSCSSSWMMQAKPPKQSHNPLSRRLVSSESLAVLALHLLLKRHKYNGGNIVKTPASSSGVLQITENKSSSLTKLKVNVERIALDDALDRNKQLDRLNKEMSYWVDMGYTNSNLQYSLLMKNLDELETSLAGEELPMLEKDILVHIEQLGALKLFNESMSMATLDTLTQTSYESDCALLDEIIKLDPETPLTKVDDTEVIVRSGKSLERKLKRMRASEKASGECANLEKIRENMVKEGQEVSYQRWAEEAGVDEAVLKSRLEAGYCCRERLLVTTEWLVKYIARSYTGMGTAFDDLLQAGKMGVLDGAEKFNSEKGCKFSTYVKYWIRKGMLALLAENSGVTLLPARMESIIRKVKEARRAIRYSAGRNPSDSEIAAMIGVSVANVKLARKCSRRVVSLYTEIGLGQPAKYTEVIPDTSLEAPDEAIFRSQLRERLLLVLDKLPAREGRVLKLRHGLEDGKCRSLEQIGGIYRVSKEWIRKIEKSAMSKLRNEDVRRELDDFRGF</sequence>
<dbReference type="GO" id="GO:0016987">
    <property type="term" value="F:sigma factor activity"/>
    <property type="evidence" value="ECO:0007669"/>
    <property type="project" value="UniProtKB-KW"/>
</dbReference>
<evidence type="ECO:0000259" key="9">
    <source>
        <dbReference type="Pfam" id="PF04542"/>
    </source>
</evidence>
<dbReference type="PANTHER" id="PTHR30603:SF13">
    <property type="entry name" value="RNA POLYMERASE SIGMA FACTOR SIGC"/>
    <property type="match status" value="1"/>
</dbReference>
<evidence type="ECO:0000256" key="3">
    <source>
        <dbReference type="ARBA" id="ARBA00023082"/>
    </source>
</evidence>
<evidence type="ECO:0000313" key="11">
    <source>
        <dbReference type="EMBL" id="TVU01925.1"/>
    </source>
</evidence>
<dbReference type="SUPFAM" id="SSF88659">
    <property type="entry name" value="Sigma3 and sigma4 domains of RNA polymerase sigma factors"/>
    <property type="match status" value="2"/>
</dbReference>
<keyword evidence="3" id="KW-0731">Sigma factor</keyword>
<evidence type="ECO:0000256" key="1">
    <source>
        <dbReference type="ARBA" id="ARBA00007788"/>
    </source>
</evidence>
<gene>
    <name evidence="11" type="ORF">EJB05_52572</name>
</gene>
<feature type="domain" description="RNA polymerase sigma-70 region 4" evidence="10">
    <location>
        <begin position="775"/>
        <end position="828"/>
    </location>
</feature>
<keyword evidence="7" id="KW-1133">Transmembrane helix</keyword>
<dbReference type="Pfam" id="PF04542">
    <property type="entry name" value="Sigma70_r2"/>
    <property type="match status" value="1"/>
</dbReference>
<evidence type="ECO:0000256" key="7">
    <source>
        <dbReference type="SAM" id="Phobius"/>
    </source>
</evidence>
<dbReference type="Gene3D" id="1.10.10.10">
    <property type="entry name" value="Winged helix-like DNA-binding domain superfamily/Winged helix DNA-binding domain"/>
    <property type="match status" value="2"/>
</dbReference>
<evidence type="ECO:0000313" key="12">
    <source>
        <dbReference type="Proteomes" id="UP000324897"/>
    </source>
</evidence>
<dbReference type="InterPro" id="IPR007624">
    <property type="entry name" value="RNA_pol_sigma70_r3"/>
</dbReference>
<evidence type="ECO:0000256" key="4">
    <source>
        <dbReference type="ARBA" id="ARBA00023125"/>
    </source>
</evidence>
<feature type="transmembrane region" description="Helical" evidence="7">
    <location>
        <begin position="196"/>
        <end position="216"/>
    </location>
</feature>
<keyword evidence="4" id="KW-0238">DNA-binding</keyword>
<protein>
    <recommendedName>
        <fullName evidence="13">RNA polymerase sigma factor</fullName>
    </recommendedName>
</protein>
<dbReference type="InterPro" id="IPR050239">
    <property type="entry name" value="Sigma-70_RNA_pol_init_factors"/>
</dbReference>
<evidence type="ECO:0000256" key="6">
    <source>
        <dbReference type="SAM" id="MobiDB-lite"/>
    </source>
</evidence>
<dbReference type="PANTHER" id="PTHR30603">
    <property type="entry name" value="RNA POLYMERASE SIGMA FACTOR RPO"/>
    <property type="match status" value="1"/>
</dbReference>
<dbReference type="InterPro" id="IPR013324">
    <property type="entry name" value="RNA_pol_sigma_r3/r4-like"/>
</dbReference>
<dbReference type="InterPro" id="IPR000943">
    <property type="entry name" value="RNA_pol_sigma70"/>
</dbReference>
<dbReference type="InterPro" id="IPR036388">
    <property type="entry name" value="WH-like_DNA-bd_sf"/>
</dbReference>
<dbReference type="Gene3D" id="1.20.120.1810">
    <property type="match status" value="1"/>
</dbReference>
<keyword evidence="7" id="KW-0472">Membrane</keyword>
<feature type="transmembrane region" description="Helical" evidence="7">
    <location>
        <begin position="246"/>
        <end position="266"/>
    </location>
</feature>
<evidence type="ECO:0008006" key="13">
    <source>
        <dbReference type="Google" id="ProtNLM"/>
    </source>
</evidence>
<evidence type="ECO:0000259" key="8">
    <source>
        <dbReference type="Pfam" id="PF04539"/>
    </source>
</evidence>
<feature type="region of interest" description="Disordered" evidence="6">
    <location>
        <begin position="74"/>
        <end position="125"/>
    </location>
</feature>
<keyword evidence="12" id="KW-1185">Reference proteome</keyword>
<dbReference type="GO" id="GO:0006352">
    <property type="term" value="P:DNA-templated transcription initiation"/>
    <property type="evidence" value="ECO:0007669"/>
    <property type="project" value="InterPro"/>
</dbReference>
<feature type="transmembrane region" description="Helical" evidence="7">
    <location>
        <begin position="136"/>
        <end position="155"/>
    </location>
</feature>
<dbReference type="Gramene" id="TVU01925">
    <property type="protein sequence ID" value="TVU01925"/>
    <property type="gene ID" value="EJB05_52572"/>
</dbReference>
<feature type="compositionally biased region" description="Low complexity" evidence="6">
    <location>
        <begin position="85"/>
        <end position="114"/>
    </location>
</feature>
<organism evidence="11 12">
    <name type="scientific">Eragrostis curvula</name>
    <name type="common">weeping love grass</name>
    <dbReference type="NCBI Taxonomy" id="38414"/>
    <lineage>
        <taxon>Eukaryota</taxon>
        <taxon>Viridiplantae</taxon>
        <taxon>Streptophyta</taxon>
        <taxon>Embryophyta</taxon>
        <taxon>Tracheophyta</taxon>
        <taxon>Spermatophyta</taxon>
        <taxon>Magnoliopsida</taxon>
        <taxon>Liliopsida</taxon>
        <taxon>Poales</taxon>
        <taxon>Poaceae</taxon>
        <taxon>PACMAD clade</taxon>
        <taxon>Chloridoideae</taxon>
        <taxon>Eragrostideae</taxon>
        <taxon>Eragrostidinae</taxon>
        <taxon>Eragrostis</taxon>
    </lineage>
</organism>
<feature type="non-terminal residue" evidence="11">
    <location>
        <position position="1"/>
    </location>
</feature>
<dbReference type="Proteomes" id="UP000324897">
    <property type="component" value="Unassembled WGS sequence"/>
</dbReference>
<name>A0A5J9SSI2_9POAL</name>
<dbReference type="GO" id="GO:0016020">
    <property type="term" value="C:membrane"/>
    <property type="evidence" value="ECO:0007669"/>
    <property type="project" value="InterPro"/>
</dbReference>
<keyword evidence="2" id="KW-0805">Transcription regulation</keyword>
<dbReference type="PRINTS" id="PR00046">
    <property type="entry name" value="SIGMA70FCT"/>
</dbReference>
<dbReference type="NCBIfam" id="TIGR02937">
    <property type="entry name" value="sigma70-ECF"/>
    <property type="match status" value="1"/>
</dbReference>
<dbReference type="AlphaFoldDB" id="A0A5J9SSI2"/>
<dbReference type="InterPro" id="IPR014284">
    <property type="entry name" value="RNA_pol_sigma-70_dom"/>
</dbReference>
<keyword evidence="5" id="KW-0804">Transcription</keyword>
<reference evidence="11 12" key="1">
    <citation type="journal article" date="2019" name="Sci. Rep.">
        <title>A high-quality genome of Eragrostis curvula grass provides insights into Poaceae evolution and supports new strategies to enhance forage quality.</title>
        <authorList>
            <person name="Carballo J."/>
            <person name="Santos B.A.C.M."/>
            <person name="Zappacosta D."/>
            <person name="Garbus I."/>
            <person name="Selva J.P."/>
            <person name="Gallo C.A."/>
            <person name="Diaz A."/>
            <person name="Albertini E."/>
            <person name="Caccamo M."/>
            <person name="Echenique V."/>
        </authorList>
    </citation>
    <scope>NUCLEOTIDE SEQUENCE [LARGE SCALE GENOMIC DNA]</scope>
    <source>
        <strain evidence="12">cv. Victoria</strain>
        <tissue evidence="11">Leaf</tissue>
    </source>
</reference>
<dbReference type="Pfam" id="PF04545">
    <property type="entry name" value="Sigma70_r4"/>
    <property type="match status" value="1"/>
</dbReference>
<dbReference type="InterPro" id="IPR007627">
    <property type="entry name" value="RNA_pol_sigma70_r2"/>
</dbReference>
<dbReference type="Pfam" id="PF03661">
    <property type="entry name" value="TMEM33_Pom33"/>
    <property type="match status" value="1"/>
</dbReference>
<dbReference type="GO" id="GO:0003677">
    <property type="term" value="F:DNA binding"/>
    <property type="evidence" value="ECO:0007669"/>
    <property type="project" value="UniProtKB-KW"/>
</dbReference>
<dbReference type="InterPro" id="IPR007630">
    <property type="entry name" value="RNA_pol_sigma70_r4"/>
</dbReference>
<dbReference type="OrthoDB" id="206108at2759"/>